<keyword evidence="2" id="KW-0732">Signal</keyword>
<accession>A0ABV4HSR2</accession>
<comment type="caution">
    <text evidence="3">The sequence shown here is derived from an EMBL/GenBank/DDBJ whole genome shotgun (WGS) entry which is preliminary data.</text>
</comment>
<gene>
    <name evidence="3" type="ORF">AB6713_07460</name>
</gene>
<proteinExistence type="predicted"/>
<feature type="region of interest" description="Disordered" evidence="1">
    <location>
        <begin position="26"/>
        <end position="91"/>
    </location>
</feature>
<sequence>MLLRFALLLLLCSASLPLLAREVRQAGANGDGGCPTSTLAEEDAGTSAPRGERPGATTPAAKEGATGAPGGNTENNVRAPRWHSFLPGMFR</sequence>
<evidence type="ECO:0000313" key="4">
    <source>
        <dbReference type="Proteomes" id="UP001566331"/>
    </source>
</evidence>
<evidence type="ECO:0000256" key="1">
    <source>
        <dbReference type="SAM" id="MobiDB-lite"/>
    </source>
</evidence>
<feature type="chain" id="PRO_5047065812" description="Secreted protein" evidence="2">
    <location>
        <begin position="21"/>
        <end position="91"/>
    </location>
</feature>
<evidence type="ECO:0000313" key="3">
    <source>
        <dbReference type="EMBL" id="MEZ0474454.1"/>
    </source>
</evidence>
<keyword evidence="4" id="KW-1185">Reference proteome</keyword>
<reference evidence="3 4" key="1">
    <citation type="submission" date="2024-07" db="EMBL/GenBank/DDBJ databases">
        <title>Luteimonas salilacus sp. nov., isolated from the shore soil of Salt Lake in Tibet of China.</title>
        <authorList>
            <person name="Zhang X."/>
            <person name="Li A."/>
        </authorList>
    </citation>
    <scope>NUCLEOTIDE SEQUENCE [LARGE SCALE GENOMIC DNA]</scope>
    <source>
        <strain evidence="3 4">B3-2-R+30</strain>
    </source>
</reference>
<feature type="signal peptide" evidence="2">
    <location>
        <begin position="1"/>
        <end position="20"/>
    </location>
</feature>
<name>A0ABV4HSR2_9GAMM</name>
<evidence type="ECO:0008006" key="5">
    <source>
        <dbReference type="Google" id="ProtNLM"/>
    </source>
</evidence>
<organism evidence="3 4">
    <name type="scientific">Luteimonas salinilitoris</name>
    <dbReference type="NCBI Taxonomy" id="3237697"/>
    <lineage>
        <taxon>Bacteria</taxon>
        <taxon>Pseudomonadati</taxon>
        <taxon>Pseudomonadota</taxon>
        <taxon>Gammaproteobacteria</taxon>
        <taxon>Lysobacterales</taxon>
        <taxon>Lysobacteraceae</taxon>
        <taxon>Luteimonas</taxon>
    </lineage>
</organism>
<evidence type="ECO:0000256" key="2">
    <source>
        <dbReference type="SAM" id="SignalP"/>
    </source>
</evidence>
<dbReference type="EMBL" id="JBFWIC010000007">
    <property type="protein sequence ID" value="MEZ0474454.1"/>
    <property type="molecule type" value="Genomic_DNA"/>
</dbReference>
<protein>
    <recommendedName>
        <fullName evidence="5">Secreted protein</fullName>
    </recommendedName>
</protein>
<dbReference type="Proteomes" id="UP001566331">
    <property type="component" value="Unassembled WGS sequence"/>
</dbReference>
<dbReference type="RefSeq" id="WP_370563619.1">
    <property type="nucleotide sequence ID" value="NZ_JBFWIB010000004.1"/>
</dbReference>